<dbReference type="PANTHER" id="PTHR43190:SF3">
    <property type="entry name" value="N-ACETYL-D-GLUCOSAMINE KINASE"/>
    <property type="match status" value="1"/>
</dbReference>
<gene>
    <name evidence="2" type="ORF">P343_16775</name>
</gene>
<evidence type="ECO:0000313" key="3">
    <source>
        <dbReference type="Proteomes" id="UP000018296"/>
    </source>
</evidence>
<name>V6IUA9_9BACL</name>
<feature type="domain" description="ATPase BadF/BadG/BcrA/BcrD type" evidence="1">
    <location>
        <begin position="8"/>
        <end position="268"/>
    </location>
</feature>
<dbReference type="eggNOG" id="COG2971">
    <property type="taxonomic scope" value="Bacteria"/>
</dbReference>
<dbReference type="Proteomes" id="UP000018296">
    <property type="component" value="Unassembled WGS sequence"/>
</dbReference>
<reference evidence="2 3" key="1">
    <citation type="journal article" date="2013" name="Genome Announc.">
        <title>Genome Sequence of Sporolactobacillus laevolacticus DSM442, an Efficient Polymer-Grade D-Lactate Producer from Agricultural Waste Cottonseed as a Nitrogen Source.</title>
        <authorList>
            <person name="Wang H."/>
            <person name="Wang L."/>
            <person name="Ju J."/>
            <person name="Yu B."/>
            <person name="Ma Y."/>
        </authorList>
    </citation>
    <scope>NUCLEOTIDE SEQUENCE [LARGE SCALE GENOMIC DNA]</scope>
    <source>
        <strain evidence="2 3">DSM 442</strain>
    </source>
</reference>
<accession>V6IUA9</accession>
<dbReference type="PANTHER" id="PTHR43190">
    <property type="entry name" value="N-ACETYL-D-GLUCOSAMINE KINASE"/>
    <property type="match status" value="1"/>
</dbReference>
<proteinExistence type="predicted"/>
<dbReference type="STRING" id="1395513.P343_16775"/>
<dbReference type="RefSeq" id="WP_023511555.1">
    <property type="nucleotide sequence ID" value="NZ_AWTC01000022.1"/>
</dbReference>
<dbReference type="Pfam" id="PF01869">
    <property type="entry name" value="BcrAD_BadFG"/>
    <property type="match status" value="1"/>
</dbReference>
<dbReference type="PATRIC" id="fig|1395513.3.peg.3405"/>
<dbReference type="EMBL" id="AWTC01000022">
    <property type="protein sequence ID" value="EST10510.1"/>
    <property type="molecule type" value="Genomic_DNA"/>
</dbReference>
<dbReference type="OrthoDB" id="9772633at2"/>
<dbReference type="InterPro" id="IPR043129">
    <property type="entry name" value="ATPase_NBD"/>
</dbReference>
<dbReference type="Gene3D" id="3.30.420.40">
    <property type="match status" value="2"/>
</dbReference>
<sequence length="316" mass="34178">MDNYYIAIDGGGTKTDAVIFSTGGQLINRVIGAGTNPNGMDFNQVTEHFRKLFSELMSVKKPVSIAGCYAGLSGSDHPALTRKLANAIKDACPVKISHLQVGNDAMNALWSGTDGRPGLVVIAGTGSIAFGILDNGKYFRMGGWGYLFGDEGSGYAIGRETVRRVLMVYDGRERETTLISALTRYFHVQSINDIVPIVYQSSKDVIAGLVPIVASEAEQGDCLAEHILFEAAQDLISLIQNGMSKFESVPETVLVGGVWNSRIIREKVCSGISAPFIFPDYPPVYGSIAKCVNEWEYQNEGLLDSLKKQLIKGKPA</sequence>
<dbReference type="AlphaFoldDB" id="V6IUA9"/>
<keyword evidence="3" id="KW-1185">Reference proteome</keyword>
<evidence type="ECO:0000259" key="1">
    <source>
        <dbReference type="Pfam" id="PF01869"/>
    </source>
</evidence>
<dbReference type="SUPFAM" id="SSF53067">
    <property type="entry name" value="Actin-like ATPase domain"/>
    <property type="match status" value="2"/>
</dbReference>
<comment type="caution">
    <text evidence="2">The sequence shown here is derived from an EMBL/GenBank/DDBJ whole genome shotgun (WGS) entry which is preliminary data.</text>
</comment>
<evidence type="ECO:0000313" key="2">
    <source>
        <dbReference type="EMBL" id="EST10510.1"/>
    </source>
</evidence>
<protein>
    <recommendedName>
        <fullName evidence="1">ATPase BadF/BadG/BcrA/BcrD type domain-containing protein</fullName>
    </recommendedName>
</protein>
<dbReference type="CDD" id="cd24007">
    <property type="entry name" value="ASKHA_NBD_eukNAGK-like"/>
    <property type="match status" value="1"/>
</dbReference>
<dbReference type="InterPro" id="IPR052519">
    <property type="entry name" value="Euk-type_GlcNAc_Kinase"/>
</dbReference>
<organism evidence="2 3">
    <name type="scientific">Sporolactobacillus laevolacticus DSM 442</name>
    <dbReference type="NCBI Taxonomy" id="1395513"/>
    <lineage>
        <taxon>Bacteria</taxon>
        <taxon>Bacillati</taxon>
        <taxon>Bacillota</taxon>
        <taxon>Bacilli</taxon>
        <taxon>Bacillales</taxon>
        <taxon>Sporolactobacillaceae</taxon>
        <taxon>Sporolactobacillus</taxon>
    </lineage>
</organism>
<dbReference type="InterPro" id="IPR002731">
    <property type="entry name" value="ATPase_BadF"/>
</dbReference>